<evidence type="ECO:0000313" key="2">
    <source>
        <dbReference type="EMBL" id="KAJ8965613.1"/>
    </source>
</evidence>
<dbReference type="AlphaFoldDB" id="A0AAV8ZMQ5"/>
<evidence type="ECO:0000256" key="1">
    <source>
        <dbReference type="SAM" id="MobiDB-lite"/>
    </source>
</evidence>
<organism evidence="2 3">
    <name type="scientific">Rhamnusium bicolor</name>
    <dbReference type="NCBI Taxonomy" id="1586634"/>
    <lineage>
        <taxon>Eukaryota</taxon>
        <taxon>Metazoa</taxon>
        <taxon>Ecdysozoa</taxon>
        <taxon>Arthropoda</taxon>
        <taxon>Hexapoda</taxon>
        <taxon>Insecta</taxon>
        <taxon>Pterygota</taxon>
        <taxon>Neoptera</taxon>
        <taxon>Endopterygota</taxon>
        <taxon>Coleoptera</taxon>
        <taxon>Polyphaga</taxon>
        <taxon>Cucujiformia</taxon>
        <taxon>Chrysomeloidea</taxon>
        <taxon>Cerambycidae</taxon>
        <taxon>Lepturinae</taxon>
        <taxon>Rhagiini</taxon>
        <taxon>Rhamnusium</taxon>
    </lineage>
</organism>
<proteinExistence type="predicted"/>
<feature type="region of interest" description="Disordered" evidence="1">
    <location>
        <begin position="30"/>
        <end position="59"/>
    </location>
</feature>
<keyword evidence="3" id="KW-1185">Reference proteome</keyword>
<gene>
    <name evidence="2" type="ORF">NQ314_004004</name>
</gene>
<dbReference type="Proteomes" id="UP001162156">
    <property type="component" value="Unassembled WGS sequence"/>
</dbReference>
<dbReference type="EMBL" id="JANEYF010001201">
    <property type="protein sequence ID" value="KAJ8965613.1"/>
    <property type="molecule type" value="Genomic_DNA"/>
</dbReference>
<comment type="caution">
    <text evidence="2">The sequence shown here is derived from an EMBL/GenBank/DDBJ whole genome shotgun (WGS) entry which is preliminary data.</text>
</comment>
<sequence>MIATTEFTGWPTPSTTPISIEKLLEAARTASTSTTQTIETTISTTSTTTTTTTTTPAPTTPGICIDECDLAGTIKLVGGAKWVPELLDRNTKEWQILANEVQTQVSGKIDVNESLV</sequence>
<reference evidence="2" key="1">
    <citation type="journal article" date="2023" name="Insect Mol. Biol.">
        <title>Genome sequencing provides insights into the evolution of gene families encoding plant cell wall-degrading enzymes in longhorned beetles.</title>
        <authorList>
            <person name="Shin N.R."/>
            <person name="Okamura Y."/>
            <person name="Kirsch R."/>
            <person name="Pauchet Y."/>
        </authorList>
    </citation>
    <scope>NUCLEOTIDE SEQUENCE</scope>
    <source>
        <strain evidence="2">RBIC_L_NR</strain>
    </source>
</reference>
<feature type="compositionally biased region" description="Low complexity" evidence="1">
    <location>
        <begin position="30"/>
        <end position="57"/>
    </location>
</feature>
<accession>A0AAV8ZMQ5</accession>
<evidence type="ECO:0000313" key="3">
    <source>
        <dbReference type="Proteomes" id="UP001162156"/>
    </source>
</evidence>
<name>A0AAV8ZMQ5_9CUCU</name>
<protein>
    <submittedName>
        <fullName evidence="2">Uncharacterized protein</fullName>
    </submittedName>
</protein>